<keyword evidence="1" id="KW-0472">Membrane</keyword>
<feature type="transmembrane region" description="Helical" evidence="1">
    <location>
        <begin position="107"/>
        <end position="127"/>
    </location>
</feature>
<evidence type="ECO:0000313" key="2">
    <source>
        <dbReference type="EMBL" id="CAD7702999.1"/>
    </source>
</evidence>
<proteinExistence type="predicted"/>
<keyword evidence="1" id="KW-1133">Transmembrane helix</keyword>
<keyword evidence="1" id="KW-0812">Transmembrane</keyword>
<dbReference type="EMBL" id="CAJHUC010002027">
    <property type="protein sequence ID" value="CAD7702999.1"/>
    <property type="molecule type" value="Genomic_DNA"/>
</dbReference>
<name>A0A8S1JC44_9CHLO</name>
<evidence type="ECO:0000313" key="3">
    <source>
        <dbReference type="Proteomes" id="UP000708148"/>
    </source>
</evidence>
<keyword evidence="3" id="KW-1185">Reference proteome</keyword>
<comment type="caution">
    <text evidence="2">The sequence shown here is derived from an EMBL/GenBank/DDBJ whole genome shotgun (WGS) entry which is preliminary data.</text>
</comment>
<feature type="transmembrane region" description="Helical" evidence="1">
    <location>
        <begin position="167"/>
        <end position="186"/>
    </location>
</feature>
<organism evidence="2 3">
    <name type="scientific">Ostreobium quekettii</name>
    <dbReference type="NCBI Taxonomy" id="121088"/>
    <lineage>
        <taxon>Eukaryota</taxon>
        <taxon>Viridiplantae</taxon>
        <taxon>Chlorophyta</taxon>
        <taxon>core chlorophytes</taxon>
        <taxon>Ulvophyceae</taxon>
        <taxon>TCBD clade</taxon>
        <taxon>Bryopsidales</taxon>
        <taxon>Ostreobineae</taxon>
        <taxon>Ostreobiaceae</taxon>
        <taxon>Ostreobium</taxon>
    </lineage>
</organism>
<dbReference type="Proteomes" id="UP000708148">
    <property type="component" value="Unassembled WGS sequence"/>
</dbReference>
<evidence type="ECO:0008006" key="4">
    <source>
        <dbReference type="Google" id="ProtNLM"/>
    </source>
</evidence>
<reference evidence="2" key="1">
    <citation type="submission" date="2020-12" db="EMBL/GenBank/DDBJ databases">
        <authorList>
            <person name="Iha C."/>
        </authorList>
    </citation>
    <scope>NUCLEOTIDE SEQUENCE</scope>
</reference>
<feature type="transmembrane region" description="Helical" evidence="1">
    <location>
        <begin position="279"/>
        <end position="302"/>
    </location>
</feature>
<sequence>MLPRHTSRLYENILEARADEPVGAGAIPLWRSTLQFWNDDWERDYLGGSPLYKGDAVMHCFGGLSLFSIMCKNRHNPTIVMISVPTMANSVAQVCWIHFNRRSYESWRGWVVPLVRIWVVTCMSIVVCETSDESTVKSLGVATSLLLTSNVLTLTLVGSFLRVRFRLHVVLIFICACIGSLFAPSFCSKWGDEYHSDFQAIASGIDSVVDVMMLNIGDSAQARRDLRMGCLSVLCFWQWTLGFFLSGAIEYCSEAYSRTLYVISNQCPAGYGSGDLWKYWRHAVVLSFWCMVVGSILVWTVLKMAADGGLDENRKTLPLHSMGSDNF</sequence>
<evidence type="ECO:0000256" key="1">
    <source>
        <dbReference type="SAM" id="Phobius"/>
    </source>
</evidence>
<accession>A0A8S1JC44</accession>
<gene>
    <name evidence="2" type="ORF">OSTQU699_LOCUS8356</name>
</gene>
<dbReference type="AlphaFoldDB" id="A0A8S1JC44"/>
<protein>
    <recommendedName>
        <fullName evidence="4">Transmembrane protein</fullName>
    </recommendedName>
</protein>
<feature type="transmembrane region" description="Helical" evidence="1">
    <location>
        <begin position="139"/>
        <end position="160"/>
    </location>
</feature>